<dbReference type="EMBL" id="RDQH01000338">
    <property type="protein sequence ID" value="RXH81991.1"/>
    <property type="molecule type" value="Genomic_DNA"/>
</dbReference>
<organism evidence="2 3">
    <name type="scientific">Malus domestica</name>
    <name type="common">Apple</name>
    <name type="synonym">Pyrus malus</name>
    <dbReference type="NCBI Taxonomy" id="3750"/>
    <lineage>
        <taxon>Eukaryota</taxon>
        <taxon>Viridiplantae</taxon>
        <taxon>Streptophyta</taxon>
        <taxon>Embryophyta</taxon>
        <taxon>Tracheophyta</taxon>
        <taxon>Spermatophyta</taxon>
        <taxon>Magnoliopsida</taxon>
        <taxon>eudicotyledons</taxon>
        <taxon>Gunneridae</taxon>
        <taxon>Pentapetalae</taxon>
        <taxon>rosids</taxon>
        <taxon>fabids</taxon>
        <taxon>Rosales</taxon>
        <taxon>Rosaceae</taxon>
        <taxon>Amygdaloideae</taxon>
        <taxon>Maleae</taxon>
        <taxon>Malus</taxon>
    </lineage>
</organism>
<keyword evidence="3" id="KW-1185">Reference proteome</keyword>
<proteinExistence type="predicted"/>
<name>A0A498IKL0_MALDO</name>
<reference evidence="2 3" key="1">
    <citation type="submission" date="2018-10" db="EMBL/GenBank/DDBJ databases">
        <title>A high-quality apple genome assembly.</title>
        <authorList>
            <person name="Hu J."/>
        </authorList>
    </citation>
    <scope>NUCLEOTIDE SEQUENCE [LARGE SCALE GENOMIC DNA]</scope>
    <source>
        <strain evidence="3">cv. HFTH1</strain>
        <tissue evidence="2">Young leaf</tissue>
    </source>
</reference>
<evidence type="ECO:0000313" key="3">
    <source>
        <dbReference type="Proteomes" id="UP000290289"/>
    </source>
</evidence>
<sequence>MEFNLVQRSNVGGGADLEGDVDSTLYRKCCCIVRVNTTDATGKILQAVAGSLAISGGPGQAVNGSDSIAASWRDSSATPHVVNAWPKVASHLSTCHGMNNAHRHAQGHHQRKLGHCRASHN</sequence>
<dbReference type="AlphaFoldDB" id="A0A498IKL0"/>
<protein>
    <submittedName>
        <fullName evidence="2">Uncharacterized protein</fullName>
    </submittedName>
</protein>
<comment type="caution">
    <text evidence="2">The sequence shown here is derived from an EMBL/GenBank/DDBJ whole genome shotgun (WGS) entry which is preliminary data.</text>
</comment>
<feature type="region of interest" description="Disordered" evidence="1">
    <location>
        <begin position="102"/>
        <end position="121"/>
    </location>
</feature>
<gene>
    <name evidence="2" type="ORF">DVH24_036332</name>
</gene>
<accession>A0A498IKL0</accession>
<dbReference type="Proteomes" id="UP000290289">
    <property type="component" value="Chromosome 12"/>
</dbReference>
<evidence type="ECO:0000256" key="1">
    <source>
        <dbReference type="SAM" id="MobiDB-lite"/>
    </source>
</evidence>
<evidence type="ECO:0000313" key="2">
    <source>
        <dbReference type="EMBL" id="RXH81991.1"/>
    </source>
</evidence>